<dbReference type="EC" id="2.7.7.65" evidence="1"/>
<dbReference type="SMART" id="SM00267">
    <property type="entry name" value="GGDEF"/>
    <property type="match status" value="1"/>
</dbReference>
<dbReference type="Pfam" id="PF00990">
    <property type="entry name" value="GGDEF"/>
    <property type="match status" value="1"/>
</dbReference>
<dbReference type="PROSITE" id="PS50113">
    <property type="entry name" value="PAC"/>
    <property type="match status" value="1"/>
</dbReference>
<protein>
    <recommendedName>
        <fullName evidence="1">diguanylate cyclase</fullName>
        <ecNumber evidence="1">2.7.7.65</ecNumber>
    </recommendedName>
</protein>
<dbReference type="PANTHER" id="PTHR45138:SF9">
    <property type="entry name" value="DIGUANYLATE CYCLASE DGCM-RELATED"/>
    <property type="match status" value="1"/>
</dbReference>
<reference evidence="6" key="1">
    <citation type="journal article" date="2015" name="Genome Announc.">
        <title>Complete Genome Sequence of Herbaspirillum hiltneri N3 (DSM 17495), Isolated from Surface-Sterilized Wheat Roots.</title>
        <authorList>
            <person name="Guizelini D."/>
            <person name="Saizaki P.M."/>
            <person name="Coimbra N.A."/>
            <person name="Weiss V.A."/>
            <person name="Faoro H."/>
            <person name="Sfeir M.Z."/>
            <person name="Baura V.A."/>
            <person name="Monteiro R.A."/>
            <person name="Chubatsu L.S."/>
            <person name="Souza E.M."/>
            <person name="Cruz L.M."/>
            <person name="Pedrosa F.O."/>
            <person name="Raittz R.T."/>
            <person name="Marchaukoski J.N."/>
            <person name="Steffens M.B."/>
        </authorList>
    </citation>
    <scope>NUCLEOTIDE SEQUENCE [LARGE SCALE GENOMIC DNA]</scope>
    <source>
        <strain evidence="6">N3</strain>
    </source>
</reference>
<dbReference type="NCBIfam" id="TIGR00229">
    <property type="entry name" value="sensory_box"/>
    <property type="match status" value="1"/>
</dbReference>
<gene>
    <name evidence="5" type="ORF">F506_09090</name>
</gene>
<feature type="domain" description="PAC" evidence="3">
    <location>
        <begin position="87"/>
        <end position="139"/>
    </location>
</feature>
<dbReference type="InterPro" id="IPR001610">
    <property type="entry name" value="PAC"/>
</dbReference>
<dbReference type="CDD" id="cd00130">
    <property type="entry name" value="PAS"/>
    <property type="match status" value="1"/>
</dbReference>
<name>A0ABM5V040_9BURK</name>
<dbReference type="SUPFAM" id="SSF55785">
    <property type="entry name" value="PYP-like sensor domain (PAS domain)"/>
    <property type="match status" value="1"/>
</dbReference>
<evidence type="ECO:0000256" key="2">
    <source>
        <dbReference type="ARBA" id="ARBA00034247"/>
    </source>
</evidence>
<dbReference type="Pfam" id="PF08447">
    <property type="entry name" value="PAS_3"/>
    <property type="match status" value="1"/>
</dbReference>
<dbReference type="Gene3D" id="3.30.450.20">
    <property type="entry name" value="PAS domain"/>
    <property type="match status" value="1"/>
</dbReference>
<dbReference type="InterPro" id="IPR035965">
    <property type="entry name" value="PAS-like_dom_sf"/>
</dbReference>
<sequence length="314" mass="35719">MTRQAPKQMEPDSAVYKTLLESTKAIPWKIDWATMKFAYVGPQIEALLGWAPESWVSVEDWAMRIHAEDREGVVNFCVAQSKAGVDHEADYRAITRDGEHVWIRDVVHVVRKPDGEVEALIGFMFDITERKKNEARLAELQKELEALSYRDGLTNVANRRMFDSALEVEWANAVRNRTPLSLFMIDIDYFKQYNDHYGHVEGDKALQLVANTLRAQMRRPTDICARYGGEEFVMLIPGFTEEQAERFAERLRTSVNDLAIAHAKSSVQEHMTISVGVCTMTPDQGSEGKTLLRIADSALYRAKKHGRNRIQSAS</sequence>
<proteinExistence type="predicted"/>
<dbReference type="Proteomes" id="UP000063429">
    <property type="component" value="Chromosome"/>
</dbReference>
<dbReference type="InterPro" id="IPR013655">
    <property type="entry name" value="PAS_fold_3"/>
</dbReference>
<dbReference type="InterPro" id="IPR029787">
    <property type="entry name" value="Nucleotide_cyclase"/>
</dbReference>
<dbReference type="SUPFAM" id="SSF55073">
    <property type="entry name" value="Nucleotide cyclase"/>
    <property type="match status" value="1"/>
</dbReference>
<evidence type="ECO:0000313" key="6">
    <source>
        <dbReference type="Proteomes" id="UP000063429"/>
    </source>
</evidence>
<dbReference type="SMART" id="SM00086">
    <property type="entry name" value="PAC"/>
    <property type="match status" value="1"/>
</dbReference>
<evidence type="ECO:0000256" key="1">
    <source>
        <dbReference type="ARBA" id="ARBA00012528"/>
    </source>
</evidence>
<dbReference type="NCBIfam" id="TIGR00254">
    <property type="entry name" value="GGDEF"/>
    <property type="match status" value="1"/>
</dbReference>
<accession>A0ABM5V040</accession>
<dbReference type="InterPro" id="IPR000700">
    <property type="entry name" value="PAS-assoc_C"/>
</dbReference>
<dbReference type="PROSITE" id="PS50887">
    <property type="entry name" value="GGDEF"/>
    <property type="match status" value="1"/>
</dbReference>
<evidence type="ECO:0000259" key="3">
    <source>
        <dbReference type="PROSITE" id="PS50113"/>
    </source>
</evidence>
<dbReference type="InterPro" id="IPR050469">
    <property type="entry name" value="Diguanylate_Cyclase"/>
</dbReference>
<dbReference type="InterPro" id="IPR000160">
    <property type="entry name" value="GGDEF_dom"/>
</dbReference>
<dbReference type="InterPro" id="IPR000014">
    <property type="entry name" value="PAS"/>
</dbReference>
<feature type="domain" description="GGDEF" evidence="4">
    <location>
        <begin position="178"/>
        <end position="314"/>
    </location>
</feature>
<dbReference type="InterPro" id="IPR043128">
    <property type="entry name" value="Rev_trsase/Diguanyl_cyclase"/>
</dbReference>
<keyword evidence="6" id="KW-1185">Reference proteome</keyword>
<dbReference type="CDD" id="cd01949">
    <property type="entry name" value="GGDEF"/>
    <property type="match status" value="1"/>
</dbReference>
<dbReference type="EMBL" id="CP011409">
    <property type="protein sequence ID" value="AKZ62811.1"/>
    <property type="molecule type" value="Genomic_DNA"/>
</dbReference>
<comment type="catalytic activity">
    <reaction evidence="2">
        <text>2 GTP = 3',3'-c-di-GMP + 2 diphosphate</text>
        <dbReference type="Rhea" id="RHEA:24898"/>
        <dbReference type="ChEBI" id="CHEBI:33019"/>
        <dbReference type="ChEBI" id="CHEBI:37565"/>
        <dbReference type="ChEBI" id="CHEBI:58805"/>
        <dbReference type="EC" id="2.7.7.65"/>
    </reaction>
</comment>
<evidence type="ECO:0000313" key="5">
    <source>
        <dbReference type="EMBL" id="AKZ62811.1"/>
    </source>
</evidence>
<dbReference type="PANTHER" id="PTHR45138">
    <property type="entry name" value="REGULATORY COMPONENTS OF SENSORY TRANSDUCTION SYSTEM"/>
    <property type="match status" value="1"/>
</dbReference>
<dbReference type="Gene3D" id="3.30.70.270">
    <property type="match status" value="1"/>
</dbReference>
<organism evidence="5 6">
    <name type="scientific">Herbaspirillum hiltneri N3</name>
    <dbReference type="NCBI Taxonomy" id="1262470"/>
    <lineage>
        <taxon>Bacteria</taxon>
        <taxon>Pseudomonadati</taxon>
        <taxon>Pseudomonadota</taxon>
        <taxon>Betaproteobacteria</taxon>
        <taxon>Burkholderiales</taxon>
        <taxon>Oxalobacteraceae</taxon>
        <taxon>Herbaspirillum</taxon>
    </lineage>
</organism>
<evidence type="ECO:0000259" key="4">
    <source>
        <dbReference type="PROSITE" id="PS50887"/>
    </source>
</evidence>